<keyword evidence="1" id="KW-0805">Transcription regulation</keyword>
<dbReference type="SUPFAM" id="SSF46689">
    <property type="entry name" value="Homeodomain-like"/>
    <property type="match status" value="2"/>
</dbReference>
<keyword evidence="3" id="KW-0804">Transcription</keyword>
<comment type="caution">
    <text evidence="5">The sequence shown here is derived from an EMBL/GenBank/DDBJ whole genome shotgun (WGS) entry which is preliminary data.</text>
</comment>
<dbReference type="RefSeq" id="WP_206968102.1">
    <property type="nucleotide sequence ID" value="NZ_JAFLVX010000035.1"/>
</dbReference>
<dbReference type="InterPro" id="IPR009057">
    <property type="entry name" value="Homeodomain-like_sf"/>
</dbReference>
<dbReference type="InterPro" id="IPR014710">
    <property type="entry name" value="RmlC-like_jellyroll"/>
</dbReference>
<feature type="domain" description="HTH araC/xylS-type" evidence="4">
    <location>
        <begin position="183"/>
        <end position="281"/>
    </location>
</feature>
<accession>A0ABS3HVL7</accession>
<dbReference type="PANTHER" id="PTHR43280:SF2">
    <property type="entry name" value="HTH-TYPE TRANSCRIPTIONAL REGULATOR EXSA"/>
    <property type="match status" value="1"/>
</dbReference>
<dbReference type="Pfam" id="PF12833">
    <property type="entry name" value="HTH_18"/>
    <property type="match status" value="1"/>
</dbReference>
<keyword evidence="2" id="KW-0238">DNA-binding</keyword>
<dbReference type="Pfam" id="PF02311">
    <property type="entry name" value="AraC_binding"/>
    <property type="match status" value="1"/>
</dbReference>
<dbReference type="PROSITE" id="PS01124">
    <property type="entry name" value="HTH_ARAC_FAMILY_2"/>
    <property type="match status" value="1"/>
</dbReference>
<dbReference type="EMBL" id="JAFLVX010000035">
    <property type="protein sequence ID" value="MBO0477796.1"/>
    <property type="molecule type" value="Genomic_DNA"/>
</dbReference>
<evidence type="ECO:0000256" key="2">
    <source>
        <dbReference type="ARBA" id="ARBA00023125"/>
    </source>
</evidence>
<evidence type="ECO:0000256" key="3">
    <source>
        <dbReference type="ARBA" id="ARBA00023163"/>
    </source>
</evidence>
<reference evidence="5 6" key="1">
    <citation type="submission" date="2021-03" db="EMBL/GenBank/DDBJ databases">
        <title>Enterococcal diversity collection.</title>
        <authorList>
            <person name="Gilmore M.S."/>
            <person name="Schwartzman J."/>
            <person name="Van Tyne D."/>
            <person name="Martin M."/>
            <person name="Earl A.M."/>
            <person name="Manson A.L."/>
            <person name="Straub T."/>
            <person name="Salamzade R."/>
            <person name="Saavedra J."/>
            <person name="Lebreton F."/>
            <person name="Prichula J."/>
            <person name="Schaufler K."/>
            <person name="Gaca A."/>
            <person name="Sgardioli B."/>
            <person name="Wagenaar J."/>
            <person name="Strong T."/>
        </authorList>
    </citation>
    <scope>NUCLEOTIDE SEQUENCE [LARGE SCALE GENOMIC DNA]</scope>
    <source>
        <strain evidence="5 6">DIV0080</strain>
    </source>
</reference>
<dbReference type="SUPFAM" id="SSF51215">
    <property type="entry name" value="Regulatory protein AraC"/>
    <property type="match status" value="1"/>
</dbReference>
<dbReference type="InterPro" id="IPR018060">
    <property type="entry name" value="HTH_AraC"/>
</dbReference>
<organism evidence="5 6">
    <name type="scientific">Candidatus Vagococcus giribetii</name>
    <dbReference type="NCBI Taxonomy" id="2230876"/>
    <lineage>
        <taxon>Bacteria</taxon>
        <taxon>Bacillati</taxon>
        <taxon>Bacillota</taxon>
        <taxon>Bacilli</taxon>
        <taxon>Lactobacillales</taxon>
        <taxon>Enterococcaceae</taxon>
        <taxon>Vagococcus</taxon>
    </lineage>
</organism>
<gene>
    <name evidence="5" type="ORF">DOK76_11985</name>
</gene>
<proteinExistence type="predicted"/>
<dbReference type="InterPro" id="IPR003313">
    <property type="entry name" value="AraC-bd"/>
</dbReference>
<sequence>MVLSHEFIEYTHELIPINWIIHGSSHSASTVLPHWHTSFEISYTYAGNIENYTISNVTHRTEPGTVLLINSAEVHGATSSYCADLEALTIQIPYEFISKLIPDFEYMRFINRPTGKAMELNELREVLSEFYHLTKREVETELLDLQLLTLTYRLLFLLARDWGNKETAPINSNLYTEKLDQIQPIISFIQENYKEALTVGDIAEHFHVSTNYLSKLFKKNLGLSVMKYVQYVRINRGQELLLHSDKPIHVISDIVGFPNEKSFRKTFEEVFHQTPKKYQLNYKQANGRN</sequence>
<protein>
    <submittedName>
        <fullName evidence="5">AraC family transcriptional regulator</fullName>
    </submittedName>
</protein>
<evidence type="ECO:0000313" key="5">
    <source>
        <dbReference type="EMBL" id="MBO0477796.1"/>
    </source>
</evidence>
<dbReference type="Gene3D" id="1.10.10.60">
    <property type="entry name" value="Homeodomain-like"/>
    <property type="match status" value="2"/>
</dbReference>
<keyword evidence="6" id="KW-1185">Reference proteome</keyword>
<dbReference type="PANTHER" id="PTHR43280">
    <property type="entry name" value="ARAC-FAMILY TRANSCRIPTIONAL REGULATOR"/>
    <property type="match status" value="1"/>
</dbReference>
<dbReference type="Gene3D" id="2.60.120.10">
    <property type="entry name" value="Jelly Rolls"/>
    <property type="match status" value="1"/>
</dbReference>
<evidence type="ECO:0000259" key="4">
    <source>
        <dbReference type="PROSITE" id="PS01124"/>
    </source>
</evidence>
<name>A0ABS3HVL7_9ENTE</name>
<dbReference type="Proteomes" id="UP000664857">
    <property type="component" value="Unassembled WGS sequence"/>
</dbReference>
<dbReference type="InterPro" id="IPR037923">
    <property type="entry name" value="HTH-like"/>
</dbReference>
<evidence type="ECO:0000313" key="6">
    <source>
        <dbReference type="Proteomes" id="UP000664857"/>
    </source>
</evidence>
<dbReference type="SMART" id="SM00342">
    <property type="entry name" value="HTH_ARAC"/>
    <property type="match status" value="1"/>
</dbReference>
<evidence type="ECO:0000256" key="1">
    <source>
        <dbReference type="ARBA" id="ARBA00023015"/>
    </source>
</evidence>